<dbReference type="PANTHER" id="PTHR47358:SF2">
    <property type="entry name" value="E3 UBIQUITIN-PROTEIN LIGASE HOS1"/>
    <property type="match status" value="1"/>
</dbReference>
<feature type="compositionally biased region" description="Low complexity" evidence="3">
    <location>
        <begin position="790"/>
        <end position="799"/>
    </location>
</feature>
<protein>
    <recommendedName>
        <fullName evidence="4">ELYS-like domain-containing protein</fullName>
    </recommendedName>
</protein>
<feature type="region of interest" description="Disordered" evidence="3">
    <location>
        <begin position="559"/>
        <end position="578"/>
    </location>
</feature>
<dbReference type="InterPro" id="IPR025151">
    <property type="entry name" value="ELYS_dom"/>
</dbReference>
<feature type="compositionally biased region" description="Low complexity" evidence="3">
    <location>
        <begin position="695"/>
        <end position="711"/>
    </location>
</feature>
<comment type="caution">
    <text evidence="5">The sequence shown here is derived from an EMBL/GenBank/DDBJ whole genome shotgun (WGS) entry which is preliminary data.</text>
</comment>
<comment type="subcellular location">
    <subcellularLocation>
        <location evidence="1">Nucleus</location>
    </subcellularLocation>
</comment>
<dbReference type="InterPro" id="IPR044718">
    <property type="entry name" value="HOS1"/>
</dbReference>
<keyword evidence="6" id="KW-1185">Reference proteome</keyword>
<feature type="region of interest" description="Disordered" evidence="3">
    <location>
        <begin position="692"/>
        <end position="799"/>
    </location>
</feature>
<evidence type="ECO:0000256" key="1">
    <source>
        <dbReference type="ARBA" id="ARBA00004123"/>
    </source>
</evidence>
<evidence type="ECO:0000256" key="2">
    <source>
        <dbReference type="ARBA" id="ARBA00023242"/>
    </source>
</evidence>
<evidence type="ECO:0000259" key="4">
    <source>
        <dbReference type="Pfam" id="PF13934"/>
    </source>
</evidence>
<feature type="compositionally biased region" description="Basic and acidic residues" evidence="3">
    <location>
        <begin position="538"/>
        <end position="547"/>
    </location>
</feature>
<evidence type="ECO:0000313" key="6">
    <source>
        <dbReference type="Proteomes" id="UP000824469"/>
    </source>
</evidence>
<reference evidence="5 6" key="1">
    <citation type="journal article" date="2021" name="Nat. Plants">
        <title>The Taxus genome provides insights into paclitaxel biosynthesis.</title>
        <authorList>
            <person name="Xiong X."/>
            <person name="Gou J."/>
            <person name="Liao Q."/>
            <person name="Li Y."/>
            <person name="Zhou Q."/>
            <person name="Bi G."/>
            <person name="Li C."/>
            <person name="Du R."/>
            <person name="Wang X."/>
            <person name="Sun T."/>
            <person name="Guo L."/>
            <person name="Liang H."/>
            <person name="Lu P."/>
            <person name="Wu Y."/>
            <person name="Zhang Z."/>
            <person name="Ro D.K."/>
            <person name="Shang Y."/>
            <person name="Huang S."/>
            <person name="Yan J."/>
        </authorList>
    </citation>
    <scope>NUCLEOTIDE SEQUENCE [LARGE SCALE GENOMIC DNA]</scope>
    <source>
        <strain evidence="5">Ta-2019</strain>
    </source>
</reference>
<evidence type="ECO:0000313" key="5">
    <source>
        <dbReference type="EMBL" id="KAH9312984.1"/>
    </source>
</evidence>
<gene>
    <name evidence="5" type="ORF">KI387_028019</name>
</gene>
<organism evidence="5 6">
    <name type="scientific">Taxus chinensis</name>
    <name type="common">Chinese yew</name>
    <name type="synonym">Taxus wallichiana var. chinensis</name>
    <dbReference type="NCBI Taxonomy" id="29808"/>
    <lineage>
        <taxon>Eukaryota</taxon>
        <taxon>Viridiplantae</taxon>
        <taxon>Streptophyta</taxon>
        <taxon>Embryophyta</taxon>
        <taxon>Tracheophyta</taxon>
        <taxon>Spermatophyta</taxon>
        <taxon>Pinopsida</taxon>
        <taxon>Pinidae</taxon>
        <taxon>Conifers II</taxon>
        <taxon>Cupressales</taxon>
        <taxon>Taxaceae</taxon>
        <taxon>Taxus</taxon>
    </lineage>
</organism>
<dbReference type="Proteomes" id="UP000824469">
    <property type="component" value="Unassembled WGS sequence"/>
</dbReference>
<dbReference type="AlphaFoldDB" id="A0AA38FZ05"/>
<feature type="non-terminal residue" evidence="5">
    <location>
        <position position="799"/>
    </location>
</feature>
<dbReference type="EMBL" id="JAHRHJ020000006">
    <property type="protein sequence ID" value="KAH9312984.1"/>
    <property type="molecule type" value="Genomic_DNA"/>
</dbReference>
<dbReference type="OMA" id="ERAWPDY"/>
<proteinExistence type="predicted"/>
<dbReference type="GO" id="GO:0016567">
    <property type="term" value="P:protein ubiquitination"/>
    <property type="evidence" value="ECO:0007669"/>
    <property type="project" value="InterPro"/>
</dbReference>
<dbReference type="GO" id="GO:0005634">
    <property type="term" value="C:nucleus"/>
    <property type="evidence" value="ECO:0007669"/>
    <property type="project" value="UniProtKB-SubCell"/>
</dbReference>
<name>A0AA38FZ05_TAXCH</name>
<dbReference type="Pfam" id="PF13934">
    <property type="entry name" value="ELYS"/>
    <property type="match status" value="1"/>
</dbReference>
<accession>A0AA38FZ05</accession>
<feature type="region of interest" description="Disordered" evidence="3">
    <location>
        <begin position="472"/>
        <end position="553"/>
    </location>
</feature>
<dbReference type="PANTHER" id="PTHR47358">
    <property type="entry name" value="E3 UBIQUITIN-PROTEIN LIGASE HOS1"/>
    <property type="match status" value="1"/>
</dbReference>
<sequence length="799" mass="89602">HLEVISWCARHEFLEGVQCRYASFSHWKNAFLEKKAAASQRAWPDYLSNATMLGSQSSATLFIEDALANLSIGDDYDEELERQFSELGWLRQGGGLSYLPSKSRHDGSVYPPDNLRAAVDLLFLEGSSDLILAKRAIFLYYLFDRHWNLPNVDWGNIVDDYAGTFGITRQLVLESLVFYLLDDNTSEALEEACRILPEIVGSTTHPKIARVLLERQNPDAALMVLRCSGHDGQLGFTDSGSQQGTVATLPDAVTAVRVRLECGLLTEAYLYQRTHCLRVKAEQSKNRRATFTARESEEMNRGRNWLAEMEVLVGEICYLCLRRKLVDIMIELPWYREEEKFLQKYLIEITIRDPSCSAGSLLVVFFIQRCRYIEAYQIDKKLRNMEHQFISQITDDKMVERVENACKLRTRLTEKCIELLPETQRQQLRSGNISEYSFSPFTGEQVQHLDSEKEQEILSILPITEFASMGIPSPAQQSCDSRKKELTIDTSNRSKDLPPASPLGWSDYRQPSILHGRPFRSSGANPLLGPSPMLDELANTRDPERPKFSPIQGRVLKYDFDSGKPLQDNESAERGSRASDYTLLQEVHSLQKGSAFKSQPSKGFFSDLSPATNEKRRFEVLKKTQNRTGKLIENGHTIPAAVFPGKDINQMCLENGFVQTRDLPCTSYLGAGSTAEGLQERSTFAAQAVSMPAHPISSPGSSGKRPPSDRSWLAGPSDADFWRGKGGGTVPGSFGAKDRDMSPRYSPAESFHTPNSGVESPKPNGGVRWRSDEEEQEDEQRSASSRRLRGSSGSKGKSI</sequence>
<feature type="domain" description="ELYS-like" evidence="4">
    <location>
        <begin position="60"/>
        <end position="347"/>
    </location>
</feature>
<feature type="compositionally biased region" description="Basic and acidic residues" evidence="3">
    <location>
        <begin position="480"/>
        <end position="496"/>
    </location>
</feature>
<dbReference type="GO" id="GO:0004842">
    <property type="term" value="F:ubiquitin-protein transferase activity"/>
    <property type="evidence" value="ECO:0007669"/>
    <property type="project" value="InterPro"/>
</dbReference>
<keyword evidence="2" id="KW-0539">Nucleus</keyword>
<evidence type="ECO:0000256" key="3">
    <source>
        <dbReference type="SAM" id="MobiDB-lite"/>
    </source>
</evidence>
<feature type="non-terminal residue" evidence="5">
    <location>
        <position position="1"/>
    </location>
</feature>